<dbReference type="SUPFAM" id="SSF101960">
    <property type="entry name" value="Stabilizer of iron transporter SufD"/>
    <property type="match status" value="1"/>
</dbReference>
<evidence type="ECO:0000313" key="3">
    <source>
        <dbReference type="Proteomes" id="UP000824161"/>
    </source>
</evidence>
<dbReference type="Pfam" id="PF01458">
    <property type="entry name" value="SUFBD_core"/>
    <property type="match status" value="1"/>
</dbReference>
<reference evidence="2" key="2">
    <citation type="journal article" date="2021" name="PeerJ">
        <title>Extensive microbial diversity within the chicken gut microbiome revealed by metagenomics and culture.</title>
        <authorList>
            <person name="Gilroy R."/>
            <person name="Ravi A."/>
            <person name="Getino M."/>
            <person name="Pursley I."/>
            <person name="Horton D.L."/>
            <person name="Alikhan N.F."/>
            <person name="Baker D."/>
            <person name="Gharbi K."/>
            <person name="Hall N."/>
            <person name="Watson M."/>
            <person name="Adriaenssens E.M."/>
            <person name="Foster-Nyarko E."/>
            <person name="Jarju S."/>
            <person name="Secka A."/>
            <person name="Antonio M."/>
            <person name="Oren A."/>
            <person name="Chaudhuri R.R."/>
            <person name="La Ragione R."/>
            <person name="Hildebrand F."/>
            <person name="Pallen M.J."/>
        </authorList>
    </citation>
    <scope>NUCLEOTIDE SEQUENCE</scope>
    <source>
        <strain evidence="2">1383</strain>
    </source>
</reference>
<name>A0A9D1KTD1_9FLAO</name>
<organism evidence="2 3">
    <name type="scientific">Candidatus Merdimorpha stercoravium</name>
    <dbReference type="NCBI Taxonomy" id="2840863"/>
    <lineage>
        <taxon>Bacteria</taxon>
        <taxon>Pseudomonadati</taxon>
        <taxon>Bacteroidota</taxon>
        <taxon>Flavobacteriia</taxon>
        <taxon>Flavobacteriales</taxon>
        <taxon>Candidatus Merdimorpha</taxon>
    </lineage>
</organism>
<evidence type="ECO:0000313" key="2">
    <source>
        <dbReference type="EMBL" id="HIT97833.1"/>
    </source>
</evidence>
<dbReference type="Proteomes" id="UP000824161">
    <property type="component" value="Unassembled WGS sequence"/>
</dbReference>
<dbReference type="PANTHER" id="PTHR43575">
    <property type="entry name" value="PROTEIN ABCI7, CHLOROPLASTIC"/>
    <property type="match status" value="1"/>
</dbReference>
<comment type="caution">
    <text evidence="2">The sequence shown here is derived from an EMBL/GenBank/DDBJ whole genome shotgun (WGS) entry which is preliminary data.</text>
</comment>
<dbReference type="InterPro" id="IPR000825">
    <property type="entry name" value="SUF_FeS_clus_asmbl_SufBD_core"/>
</dbReference>
<dbReference type="PANTHER" id="PTHR43575:SF1">
    <property type="entry name" value="PROTEIN ABCI7, CHLOROPLASTIC"/>
    <property type="match status" value="1"/>
</dbReference>
<feature type="domain" description="SUF system FeS cluster assembly SufBD core" evidence="1">
    <location>
        <begin position="41"/>
        <end position="248"/>
    </location>
</feature>
<dbReference type="AlphaFoldDB" id="A0A9D1KTD1"/>
<reference evidence="2" key="1">
    <citation type="submission" date="2020-10" db="EMBL/GenBank/DDBJ databases">
        <authorList>
            <person name="Gilroy R."/>
        </authorList>
    </citation>
    <scope>NUCLEOTIDE SEQUENCE</scope>
    <source>
        <strain evidence="2">1383</strain>
    </source>
</reference>
<gene>
    <name evidence="2" type="ORF">IAC44_03245</name>
</gene>
<dbReference type="EMBL" id="DVLY01000076">
    <property type="protein sequence ID" value="HIT97833.1"/>
    <property type="molecule type" value="Genomic_DNA"/>
</dbReference>
<dbReference type="InterPro" id="IPR055346">
    <property type="entry name" value="Fe-S_cluster_assembly_SufBD"/>
</dbReference>
<proteinExistence type="predicted"/>
<evidence type="ECO:0000259" key="1">
    <source>
        <dbReference type="Pfam" id="PF01458"/>
    </source>
</evidence>
<sequence>MAFLQDTDLPQGIQVVDSLLQAHPQQGAPIVWRPAPEEDTQLEIPEGTHLTLVEILPEAAHVQFSLSIGPGAHLRHIRIIPQGADTQYSAAIGADATLELSTLILGGDSQNRYTLDCYRGSHTALYGLALPTGEQRIGNHIRLYHKEPLGESNQTFKYAVGGAAKAVFDGKIIVEPNAQKTQAYQKNNNILLTPTARVESDPQLEIYADDVRCSHGATVGQLDTAALFYMRSRGIPEPIARRMLLRSFLDEALEGLRNLDWLKGEVEKILDERLLRP</sequence>
<accession>A0A9D1KTD1</accession>
<dbReference type="InterPro" id="IPR037284">
    <property type="entry name" value="SUF_FeS_clus_asmbl_SufBD_sf"/>
</dbReference>
<dbReference type="GO" id="GO:0016226">
    <property type="term" value="P:iron-sulfur cluster assembly"/>
    <property type="evidence" value="ECO:0007669"/>
    <property type="project" value="InterPro"/>
</dbReference>
<protein>
    <submittedName>
        <fullName evidence="2">SufD family Fe-S cluster assembly protein</fullName>
    </submittedName>
</protein>